<protein>
    <submittedName>
        <fullName evidence="1">Uncharacterized protein</fullName>
    </submittedName>
</protein>
<reference evidence="1" key="1">
    <citation type="journal article" date="2021" name="bioRxiv">
        <title>Whole Genome Assembly and Annotation of Northern Wild Rice, Zizania palustris L., Supports a Whole Genome Duplication in the Zizania Genus.</title>
        <authorList>
            <person name="Haas M."/>
            <person name="Kono T."/>
            <person name="Macchietto M."/>
            <person name="Millas R."/>
            <person name="McGilp L."/>
            <person name="Shao M."/>
            <person name="Duquette J."/>
            <person name="Hirsch C.N."/>
            <person name="Kimball J."/>
        </authorList>
    </citation>
    <scope>NUCLEOTIDE SEQUENCE</scope>
    <source>
        <tissue evidence="1">Fresh leaf tissue</tissue>
    </source>
</reference>
<sequence>MESGEGDSRTETEDPHRIDVEAVLVAKEENLRQADVGGDPSENEEEEAVQTKLSIINMLRDNKAEGVQLVSDHEHALKVLHTLDPKILEIKLKATEVDTQLRSNLTGSGSKSLALATPSVDPSSVSCAGFSLMSITED</sequence>
<evidence type="ECO:0000313" key="2">
    <source>
        <dbReference type="Proteomes" id="UP000729402"/>
    </source>
</evidence>
<dbReference type="AlphaFoldDB" id="A0A8J5WTM3"/>
<comment type="caution">
    <text evidence="1">The sequence shown here is derived from an EMBL/GenBank/DDBJ whole genome shotgun (WGS) entry which is preliminary data.</text>
</comment>
<accession>A0A8J5WTM3</accession>
<name>A0A8J5WTM3_ZIZPA</name>
<organism evidence="1 2">
    <name type="scientific">Zizania palustris</name>
    <name type="common">Northern wild rice</name>
    <dbReference type="NCBI Taxonomy" id="103762"/>
    <lineage>
        <taxon>Eukaryota</taxon>
        <taxon>Viridiplantae</taxon>
        <taxon>Streptophyta</taxon>
        <taxon>Embryophyta</taxon>
        <taxon>Tracheophyta</taxon>
        <taxon>Spermatophyta</taxon>
        <taxon>Magnoliopsida</taxon>
        <taxon>Liliopsida</taxon>
        <taxon>Poales</taxon>
        <taxon>Poaceae</taxon>
        <taxon>BOP clade</taxon>
        <taxon>Oryzoideae</taxon>
        <taxon>Oryzeae</taxon>
        <taxon>Zizaniinae</taxon>
        <taxon>Zizania</taxon>
    </lineage>
</organism>
<dbReference type="OrthoDB" id="696017at2759"/>
<reference evidence="1" key="2">
    <citation type="submission" date="2021-02" db="EMBL/GenBank/DDBJ databases">
        <authorList>
            <person name="Kimball J.A."/>
            <person name="Haas M.W."/>
            <person name="Macchietto M."/>
            <person name="Kono T."/>
            <person name="Duquette J."/>
            <person name="Shao M."/>
        </authorList>
    </citation>
    <scope>NUCLEOTIDE SEQUENCE</scope>
    <source>
        <tissue evidence="1">Fresh leaf tissue</tissue>
    </source>
</reference>
<proteinExistence type="predicted"/>
<dbReference type="EMBL" id="JAAALK010000080">
    <property type="protein sequence ID" value="KAG8095046.1"/>
    <property type="molecule type" value="Genomic_DNA"/>
</dbReference>
<evidence type="ECO:0000313" key="1">
    <source>
        <dbReference type="EMBL" id="KAG8095046.1"/>
    </source>
</evidence>
<keyword evidence="2" id="KW-1185">Reference proteome</keyword>
<dbReference type="Proteomes" id="UP000729402">
    <property type="component" value="Unassembled WGS sequence"/>
</dbReference>
<gene>
    <name evidence="1" type="ORF">GUJ93_ZPchr0012g19666</name>
</gene>